<accession>A0ACC6M4P9</accession>
<dbReference type="Proteomes" id="UP001277972">
    <property type="component" value="Unassembled WGS sequence"/>
</dbReference>
<reference evidence="1" key="1">
    <citation type="submission" date="2023-11" db="EMBL/GenBank/DDBJ databases">
        <title>Gracilibacillus pellucida a moderately halophilic bacterium isolated from saline soil in Xinjiang province.</title>
        <authorList>
            <person name="Zhang Z."/>
            <person name="Tan F."/>
            <person name="Wang Y."/>
            <person name="Xia M."/>
        </authorList>
    </citation>
    <scope>NUCLEOTIDE SEQUENCE</scope>
    <source>
        <strain evidence="1">S3-1-1</strain>
    </source>
</reference>
<gene>
    <name evidence="1" type="ORF">SH601_07775</name>
</gene>
<name>A0ACC6M4P9_9BACI</name>
<evidence type="ECO:0000313" key="1">
    <source>
        <dbReference type="EMBL" id="MDX8045889.1"/>
    </source>
</evidence>
<proteinExistence type="predicted"/>
<sequence>MADDNVQKTRRDRFEKKRTNTKAITWLSIAGGILVILIISLIVFGGKGNDEPKLAEDADEYALGEQQNDSSSPGEEENDELEVREVEPDSDDANQSGVQLSEVDPTDSNVRSAYEGNWQPIGTEQSEPHTTVYDNDSVDRQEMARAVELVTEIPVEQQVTWRAERAGEQSVHVVVSHKENQDDTYRVTLNWMENQGWQPVLLEELIENTYR</sequence>
<protein>
    <submittedName>
        <fullName evidence="1">YrrS family protein</fullName>
    </submittedName>
</protein>
<dbReference type="EMBL" id="JAWZSR010000004">
    <property type="protein sequence ID" value="MDX8045889.1"/>
    <property type="molecule type" value="Genomic_DNA"/>
</dbReference>
<organism evidence="1 2">
    <name type="scientific">Gracilibacillus pellucidus</name>
    <dbReference type="NCBI Taxonomy" id="3095368"/>
    <lineage>
        <taxon>Bacteria</taxon>
        <taxon>Bacillati</taxon>
        <taxon>Bacillota</taxon>
        <taxon>Bacilli</taxon>
        <taxon>Bacillales</taxon>
        <taxon>Bacillaceae</taxon>
        <taxon>Gracilibacillus</taxon>
    </lineage>
</organism>
<evidence type="ECO:0000313" key="2">
    <source>
        <dbReference type="Proteomes" id="UP001277972"/>
    </source>
</evidence>
<keyword evidence="2" id="KW-1185">Reference proteome</keyword>
<comment type="caution">
    <text evidence="1">The sequence shown here is derived from an EMBL/GenBank/DDBJ whole genome shotgun (WGS) entry which is preliminary data.</text>
</comment>